<organism evidence="1 2">
    <name type="scientific">Sphagnum jensenii</name>
    <dbReference type="NCBI Taxonomy" id="128206"/>
    <lineage>
        <taxon>Eukaryota</taxon>
        <taxon>Viridiplantae</taxon>
        <taxon>Streptophyta</taxon>
        <taxon>Embryophyta</taxon>
        <taxon>Bryophyta</taxon>
        <taxon>Sphagnophytina</taxon>
        <taxon>Sphagnopsida</taxon>
        <taxon>Sphagnales</taxon>
        <taxon>Sphagnaceae</taxon>
        <taxon>Sphagnum</taxon>
    </lineage>
</organism>
<evidence type="ECO:0000313" key="1">
    <source>
        <dbReference type="EMBL" id="CAK9259191.1"/>
    </source>
</evidence>
<name>A0ABP0VXF5_9BRYO</name>
<dbReference type="Proteomes" id="UP001497444">
    <property type="component" value="Chromosome 12"/>
</dbReference>
<protein>
    <submittedName>
        <fullName evidence="1">Uncharacterized protein</fullName>
    </submittedName>
</protein>
<proteinExistence type="predicted"/>
<keyword evidence="2" id="KW-1185">Reference proteome</keyword>
<sequence>MRRACGARHSGEQFNNAMHICLRFPDCASREFDMKLVERLLFGNYCLVYIREFFFPVSLLVVSSCCQELLPEPRTKFALQMF</sequence>
<gene>
    <name evidence="1" type="ORF">CSSPJE1EN1_LOCUS4669</name>
</gene>
<evidence type="ECO:0000313" key="2">
    <source>
        <dbReference type="Proteomes" id="UP001497444"/>
    </source>
</evidence>
<dbReference type="EMBL" id="OZ020107">
    <property type="protein sequence ID" value="CAK9259191.1"/>
    <property type="molecule type" value="Genomic_DNA"/>
</dbReference>
<accession>A0ABP0VXF5</accession>
<reference evidence="1" key="1">
    <citation type="submission" date="2024-02" db="EMBL/GenBank/DDBJ databases">
        <authorList>
            <consortium name="ELIXIR-Norway"/>
            <consortium name="Elixir Norway"/>
        </authorList>
    </citation>
    <scope>NUCLEOTIDE SEQUENCE</scope>
</reference>